<dbReference type="SUPFAM" id="SSF55073">
    <property type="entry name" value="Nucleotide cyclase"/>
    <property type="match status" value="1"/>
</dbReference>
<feature type="transmembrane region" description="Helical" evidence="2">
    <location>
        <begin position="51"/>
        <end position="71"/>
    </location>
</feature>
<keyword evidence="5" id="KW-1185">Reference proteome</keyword>
<dbReference type="GO" id="GO:0043709">
    <property type="term" value="P:cell adhesion involved in single-species biofilm formation"/>
    <property type="evidence" value="ECO:0007669"/>
    <property type="project" value="TreeGrafter"/>
</dbReference>
<dbReference type="AlphaFoldDB" id="A0A4P9CAN8"/>
<dbReference type="PANTHER" id="PTHR45138">
    <property type="entry name" value="REGULATORY COMPONENTS OF SENSORY TRANSDUCTION SYSTEM"/>
    <property type="match status" value="1"/>
</dbReference>
<feature type="transmembrane region" description="Helical" evidence="2">
    <location>
        <begin position="145"/>
        <end position="162"/>
    </location>
</feature>
<evidence type="ECO:0000313" key="5">
    <source>
        <dbReference type="Proteomes" id="UP000218387"/>
    </source>
</evidence>
<keyword evidence="2" id="KW-1133">Transmembrane helix</keyword>
<evidence type="ECO:0000313" key="4">
    <source>
        <dbReference type="EMBL" id="QCT72667.1"/>
    </source>
</evidence>
<dbReference type="CDD" id="cd01949">
    <property type="entry name" value="GGDEF"/>
    <property type="match status" value="1"/>
</dbReference>
<protein>
    <submittedName>
        <fullName evidence="4">GGDEF domain-containing protein</fullName>
    </submittedName>
</protein>
<dbReference type="PANTHER" id="PTHR45138:SF9">
    <property type="entry name" value="DIGUANYLATE CYCLASE DGCM-RELATED"/>
    <property type="match status" value="1"/>
</dbReference>
<dbReference type="Pfam" id="PF00990">
    <property type="entry name" value="GGDEF"/>
    <property type="match status" value="1"/>
</dbReference>
<dbReference type="SMART" id="SM00267">
    <property type="entry name" value="GGDEF"/>
    <property type="match status" value="1"/>
</dbReference>
<feature type="transmembrane region" description="Helical" evidence="2">
    <location>
        <begin position="101"/>
        <end position="125"/>
    </location>
</feature>
<dbReference type="InterPro" id="IPR029787">
    <property type="entry name" value="Nucleotide_cyclase"/>
</dbReference>
<feature type="transmembrane region" description="Helical" evidence="2">
    <location>
        <begin position="183"/>
        <end position="202"/>
    </location>
</feature>
<feature type="domain" description="GGDEF" evidence="3">
    <location>
        <begin position="293"/>
        <end position="425"/>
    </location>
</feature>
<dbReference type="Gene3D" id="3.30.70.270">
    <property type="match status" value="1"/>
</dbReference>
<name>A0A4P9CAN8_EUBML</name>
<dbReference type="GO" id="GO:1902201">
    <property type="term" value="P:negative regulation of bacterial-type flagellum-dependent cell motility"/>
    <property type="evidence" value="ECO:0007669"/>
    <property type="project" value="TreeGrafter"/>
</dbReference>
<evidence type="ECO:0000259" key="3">
    <source>
        <dbReference type="PROSITE" id="PS50887"/>
    </source>
</evidence>
<dbReference type="GO" id="GO:0052621">
    <property type="term" value="F:diguanylate cyclase activity"/>
    <property type="evidence" value="ECO:0007669"/>
    <property type="project" value="TreeGrafter"/>
</dbReference>
<dbReference type="GO" id="GO:0005886">
    <property type="term" value="C:plasma membrane"/>
    <property type="evidence" value="ECO:0007669"/>
    <property type="project" value="TreeGrafter"/>
</dbReference>
<keyword evidence="2" id="KW-0812">Transmembrane</keyword>
<evidence type="ECO:0000256" key="1">
    <source>
        <dbReference type="SAM" id="MobiDB-lite"/>
    </source>
</evidence>
<feature type="transmembrane region" description="Helical" evidence="2">
    <location>
        <begin position="18"/>
        <end position="39"/>
    </location>
</feature>
<evidence type="ECO:0000256" key="2">
    <source>
        <dbReference type="SAM" id="Phobius"/>
    </source>
</evidence>
<feature type="transmembrane region" description="Helical" evidence="2">
    <location>
        <begin position="77"/>
        <end position="94"/>
    </location>
</feature>
<dbReference type="Proteomes" id="UP000218387">
    <property type="component" value="Chromosome"/>
</dbReference>
<proteinExistence type="predicted"/>
<accession>A0A4P9CAN8</accession>
<dbReference type="InterPro" id="IPR043128">
    <property type="entry name" value="Rev_trsase/Diguanyl_cyclase"/>
</dbReference>
<dbReference type="InterPro" id="IPR050469">
    <property type="entry name" value="Diguanylate_Cyclase"/>
</dbReference>
<feature type="region of interest" description="Disordered" evidence="1">
    <location>
        <begin position="405"/>
        <end position="425"/>
    </location>
</feature>
<organism evidence="4 5">
    <name type="scientific">Eubacterium maltosivorans</name>
    <dbReference type="NCBI Taxonomy" id="2041044"/>
    <lineage>
        <taxon>Bacteria</taxon>
        <taxon>Bacillati</taxon>
        <taxon>Bacillota</taxon>
        <taxon>Clostridia</taxon>
        <taxon>Eubacteriales</taxon>
        <taxon>Eubacteriaceae</taxon>
        <taxon>Eubacterium</taxon>
    </lineage>
</organism>
<keyword evidence="2" id="KW-0472">Membrane</keyword>
<dbReference type="KEGG" id="emt:CPZ25_015465"/>
<dbReference type="InterPro" id="IPR000160">
    <property type="entry name" value="GGDEF_dom"/>
</dbReference>
<sequence length="425" mass="47961">MRTKAPGAGGRCGMTSDMIPLIVIGLIYFYQNWFFFRYAEAILLKPVKRRWIALAFFLNYTLFTLCSVLQLHLVVNWLLIFTLLLIEILCFFRCPLSDGFILALFSMIIGLALNILLRCLLAAAFDLPLASFDNNSMDAGNLKRYPVGLGFLAAGLYFQIARRYDAHMDNPRVVFKDPARRRFLIQLSLAIYLYLVLNLLIYTQPGNLLVLKLWGVKSCVFSLLGLYLAVRYAARISRLGQYRALNSQVLAALEHQREEALELSRIASTDPLTGCPNRQMAEAATAGWLETGTPFCLCFADLNGLKLVNDTQGHEMGDRYLLTVVQTLQSACRQDADQLFRYGGDEFLLLFRDLTPAIAASRMDRVNRSLRARSHMPGHPFAMSVSFGLAQSGEGESPDALIQTADKRMYHDKENTERNKNGRRP</sequence>
<reference evidence="4 5" key="1">
    <citation type="submission" date="2018-05" db="EMBL/GenBank/DDBJ databases">
        <title>Genome comparison of Eubacterium sp.</title>
        <authorList>
            <person name="Feng Y."/>
            <person name="Sanchez-Andrea I."/>
            <person name="Stams A.J.M."/>
            <person name="De Vos W.M."/>
        </authorList>
    </citation>
    <scope>NUCLEOTIDE SEQUENCE [LARGE SCALE GENOMIC DNA]</scope>
    <source>
        <strain evidence="4 5">YI</strain>
    </source>
</reference>
<gene>
    <name evidence="4" type="ORF">CPZ25_015465</name>
</gene>
<dbReference type="PROSITE" id="PS50887">
    <property type="entry name" value="GGDEF"/>
    <property type="match status" value="1"/>
</dbReference>
<dbReference type="EMBL" id="CP029487">
    <property type="protein sequence ID" value="QCT72667.1"/>
    <property type="molecule type" value="Genomic_DNA"/>
</dbReference>
<feature type="transmembrane region" description="Helical" evidence="2">
    <location>
        <begin position="214"/>
        <end position="234"/>
    </location>
</feature>
<dbReference type="NCBIfam" id="TIGR00254">
    <property type="entry name" value="GGDEF"/>
    <property type="match status" value="1"/>
</dbReference>